<feature type="transmembrane region" description="Helical" evidence="1">
    <location>
        <begin position="152"/>
        <end position="173"/>
    </location>
</feature>
<dbReference type="InterPro" id="IPR000620">
    <property type="entry name" value="EamA_dom"/>
</dbReference>
<dbReference type="RefSeq" id="WP_222825106.1">
    <property type="nucleotide sequence ID" value="NZ_JAHWXP010000003.1"/>
</dbReference>
<evidence type="ECO:0000259" key="2">
    <source>
        <dbReference type="Pfam" id="PF00892"/>
    </source>
</evidence>
<dbReference type="PANTHER" id="PTHR22911">
    <property type="entry name" value="ACYL-MALONYL CONDENSING ENZYME-RELATED"/>
    <property type="match status" value="1"/>
</dbReference>
<dbReference type="EMBL" id="JAHWXP010000003">
    <property type="protein sequence ID" value="MBY8337571.1"/>
    <property type="molecule type" value="Genomic_DNA"/>
</dbReference>
<accession>A0ABS7PF24</accession>
<feature type="transmembrane region" description="Helical" evidence="1">
    <location>
        <begin position="71"/>
        <end position="90"/>
    </location>
</feature>
<feature type="transmembrane region" description="Helical" evidence="1">
    <location>
        <begin position="185"/>
        <end position="204"/>
    </location>
</feature>
<feature type="transmembrane region" description="Helical" evidence="1">
    <location>
        <begin position="126"/>
        <end position="146"/>
    </location>
</feature>
<feature type="transmembrane region" description="Helical" evidence="1">
    <location>
        <begin position="268"/>
        <end position="288"/>
    </location>
</feature>
<keyword evidence="1" id="KW-1133">Transmembrane helix</keyword>
<reference evidence="3 4" key="1">
    <citation type="submission" date="2021-07" db="EMBL/GenBank/DDBJ databases">
        <title>Alteriqipengyuania abyssalis NZ-12B nov, sp.nov isolated from deep sea sponge in pacific ocean.</title>
        <authorList>
            <person name="Tareen S."/>
            <person name="Wink J."/>
        </authorList>
    </citation>
    <scope>NUCLEOTIDE SEQUENCE [LARGE SCALE GENOMIC DNA]</scope>
    <source>
        <strain evidence="3 4">NZ-12B</strain>
    </source>
</reference>
<feature type="transmembrane region" description="Helical" evidence="1">
    <location>
        <begin position="42"/>
        <end position="59"/>
    </location>
</feature>
<evidence type="ECO:0000313" key="4">
    <source>
        <dbReference type="Proteomes" id="UP000759298"/>
    </source>
</evidence>
<dbReference type="Pfam" id="PF00892">
    <property type="entry name" value="EamA"/>
    <property type="match status" value="2"/>
</dbReference>
<feature type="transmembrane region" description="Helical" evidence="1">
    <location>
        <begin position="12"/>
        <end position="30"/>
    </location>
</feature>
<protein>
    <submittedName>
        <fullName evidence="3">DMT family transporter</fullName>
    </submittedName>
</protein>
<dbReference type="InterPro" id="IPR037185">
    <property type="entry name" value="EmrE-like"/>
</dbReference>
<dbReference type="PANTHER" id="PTHR22911:SF76">
    <property type="entry name" value="EAMA DOMAIN-CONTAINING PROTEIN"/>
    <property type="match status" value="1"/>
</dbReference>
<feature type="transmembrane region" description="Helical" evidence="1">
    <location>
        <begin position="242"/>
        <end position="262"/>
    </location>
</feature>
<comment type="caution">
    <text evidence="3">The sequence shown here is derived from an EMBL/GenBank/DDBJ whole genome shotgun (WGS) entry which is preliminary data.</text>
</comment>
<organism evidence="3 4">
    <name type="scientific">Alteriqipengyuania abyssalis</name>
    <dbReference type="NCBI Taxonomy" id="2860200"/>
    <lineage>
        <taxon>Bacteria</taxon>
        <taxon>Pseudomonadati</taxon>
        <taxon>Pseudomonadota</taxon>
        <taxon>Alphaproteobacteria</taxon>
        <taxon>Sphingomonadales</taxon>
        <taxon>Erythrobacteraceae</taxon>
        <taxon>Alteriqipengyuania</taxon>
    </lineage>
</organism>
<keyword evidence="1" id="KW-0472">Membrane</keyword>
<proteinExistence type="predicted"/>
<keyword evidence="4" id="KW-1185">Reference proteome</keyword>
<name>A0ABS7PF24_9SPHN</name>
<evidence type="ECO:0000313" key="3">
    <source>
        <dbReference type="EMBL" id="MBY8337571.1"/>
    </source>
</evidence>
<dbReference type="Proteomes" id="UP000759298">
    <property type="component" value="Unassembled WGS sequence"/>
</dbReference>
<feature type="transmembrane region" description="Helical" evidence="1">
    <location>
        <begin position="102"/>
        <end position="119"/>
    </location>
</feature>
<gene>
    <name evidence="3" type="ORF">KYN89_10960</name>
</gene>
<feature type="domain" description="EamA" evidence="2">
    <location>
        <begin position="32"/>
        <end position="142"/>
    </location>
</feature>
<sequence length="289" mass="30246">MQGASQNPRALHWAALIAGNVALALGPWSVRLADSGPVSAGFWRLVLALPIIWLIARSARQPVLGVPRRTAWLVALGAIAFALDLASWHIGIEHTRLGNATLFGNAGSIVLLFWGIVIARTMPARAEWAAIVLALGGAAILLGRSAQISADTLIGDLFCITAGMLYAIYLLCLQDARKGLGGWSLLVRVCCIAAPVLLAVALLRGEPVWPHDWTPLIVLALLSQVAGQGLLVFALRAFPPMIIGLALLTQPAVAVLSGYLAFGETLGLLDLVGMAMVGAALAVARARVG</sequence>
<feature type="domain" description="EamA" evidence="2">
    <location>
        <begin position="154"/>
        <end position="283"/>
    </location>
</feature>
<evidence type="ECO:0000256" key="1">
    <source>
        <dbReference type="SAM" id="Phobius"/>
    </source>
</evidence>
<feature type="transmembrane region" description="Helical" evidence="1">
    <location>
        <begin position="216"/>
        <end position="235"/>
    </location>
</feature>
<keyword evidence="1" id="KW-0812">Transmembrane</keyword>
<dbReference type="SUPFAM" id="SSF103481">
    <property type="entry name" value="Multidrug resistance efflux transporter EmrE"/>
    <property type="match status" value="2"/>
</dbReference>